<reference evidence="1 2" key="1">
    <citation type="journal article" date="2012" name="PLoS Pathog.">
        <title>The genome of the obligate intracellular parasite Trachipleistophora hominis: new insights into microsporidian genome dynamics and reductive evolution.</title>
        <authorList>
            <person name="Heinz E."/>
            <person name="Williams T.A."/>
            <person name="Nakjang S."/>
            <person name="Noel C.J."/>
            <person name="Swan D.C."/>
            <person name="Goldberg A.V."/>
            <person name="Harris S.R."/>
            <person name="Weinmaier T."/>
            <person name="Markert S."/>
            <person name="Becher D."/>
            <person name="Bernhardt J."/>
            <person name="Dagan T."/>
            <person name="Hacker C."/>
            <person name="Lucocq J.M."/>
            <person name="Schweder T."/>
            <person name="Rattei T."/>
            <person name="Hall N."/>
            <person name="Hirt R.P."/>
            <person name="Embley T.M."/>
        </authorList>
    </citation>
    <scope>NUCLEOTIDE SEQUENCE [LARGE SCALE GENOMIC DNA]</scope>
</reference>
<protein>
    <submittedName>
        <fullName evidence="1">4-alpha-D-((1-&gt;4)-alpha-D-glucano)trehalose trehalohydrolase</fullName>
        <ecNumber evidence="1">3.2.1.141</ecNumber>
    </submittedName>
</protein>
<dbReference type="VEuPathDB" id="MicrosporidiaDB:THOM_3201"/>
<sequence length="126" mass="14534">MISIHQPDDRSYLVLNDVILMSHGRIITSGTMLECKNFLIQNGYKQQENATFSSFAMEVLSDISQRYNENSDEKDLSILANVYRKQFNCEGKYGNFRVRNDFCIELAPSLNDISVLMLRRMKLGLV</sequence>
<dbReference type="EC" id="3.2.1.141" evidence="1"/>
<dbReference type="HOGENOM" id="CLU_1983128_0_0_1"/>
<proteinExistence type="predicted"/>
<dbReference type="AlphaFoldDB" id="L7JR19"/>
<name>L7JR19_TRAHO</name>
<dbReference type="Proteomes" id="UP000011185">
    <property type="component" value="Unassembled WGS sequence"/>
</dbReference>
<organism evidence="1 2">
    <name type="scientific">Trachipleistophora hominis</name>
    <name type="common">Microsporidian parasite</name>
    <dbReference type="NCBI Taxonomy" id="72359"/>
    <lineage>
        <taxon>Eukaryota</taxon>
        <taxon>Fungi</taxon>
        <taxon>Fungi incertae sedis</taxon>
        <taxon>Microsporidia</taxon>
        <taxon>Pleistophoridae</taxon>
        <taxon>Trachipleistophora</taxon>
    </lineage>
</organism>
<keyword evidence="1" id="KW-0326">Glycosidase</keyword>
<evidence type="ECO:0000313" key="2">
    <source>
        <dbReference type="Proteomes" id="UP000011185"/>
    </source>
</evidence>
<keyword evidence="1" id="KW-0378">Hydrolase</keyword>
<dbReference type="GO" id="GO:0033942">
    <property type="term" value="F:4-alpha-D-(1-&gt;4)-alpha-D-glucanotrehalose trehalohydrolase activity"/>
    <property type="evidence" value="ECO:0007669"/>
    <property type="project" value="UniProtKB-EC"/>
</dbReference>
<dbReference type="EMBL" id="JH994099">
    <property type="protein sequence ID" value="ELQ73884.1"/>
    <property type="molecule type" value="Genomic_DNA"/>
</dbReference>
<dbReference type="InParanoid" id="L7JR19"/>
<gene>
    <name evidence="1" type="ORF">THOM_3201</name>
</gene>
<accession>L7JR19</accession>
<evidence type="ECO:0000313" key="1">
    <source>
        <dbReference type="EMBL" id="ELQ73884.1"/>
    </source>
</evidence>
<dbReference type="OrthoDB" id="66620at2759"/>
<keyword evidence="2" id="KW-1185">Reference proteome</keyword>